<dbReference type="GO" id="GO:0005737">
    <property type="term" value="C:cytoplasm"/>
    <property type="evidence" value="ECO:0007669"/>
    <property type="project" value="UniProtKB-SubCell"/>
</dbReference>
<dbReference type="FunFam" id="3.30.40.10:FF:000143">
    <property type="entry name" value="Regulator of gluconeogenesis Rmd5"/>
    <property type="match status" value="1"/>
</dbReference>
<dbReference type="PROSITE" id="PS50896">
    <property type="entry name" value="LISH"/>
    <property type="match status" value="1"/>
</dbReference>
<evidence type="ECO:0000256" key="2">
    <source>
        <dbReference type="ARBA" id="ARBA00022490"/>
    </source>
</evidence>
<sequence>MDEILKAHERLEKKDNLAKSVEEKFKDKPLPFESNDALASHPSLINRAIAMHLLREGHFDVAATFIKEANNNPPTSPERTMKDAPDMAQDSQVQSNARKAWEMDFSPSADMSMALHSQFQEMYSILNELRVHHNLDPAIEWARQHSQVLDARGSNLEYDLCRLQYLTLFRTHGPLAAVTYARNTFGKFHRRYEGQTLRLSGALAFIPNLGTSPYAADLSGPAETNTYSIASAAFTAEFCALLQLSSASPLLTAVTAGCIALPTLLKLSHIQQTRRTSWTTESELPVEIPLPTGYSFHSIFVCPVSKEQSTDSNPPMMLPCGHVVARDSMNQLSRGTRFKCPYCPIESHPKDAKKIYF</sequence>
<keyword evidence="4 6" id="KW-0863">Zinc-finger</keyword>
<dbReference type="SUPFAM" id="SSF57850">
    <property type="entry name" value="RING/U-box"/>
    <property type="match status" value="1"/>
</dbReference>
<evidence type="ECO:0000259" key="8">
    <source>
        <dbReference type="PROSITE" id="PS51867"/>
    </source>
</evidence>
<dbReference type="AlphaFoldDB" id="A0A5N6KQA6"/>
<reference evidence="9 10" key="1">
    <citation type="submission" date="2019-06" db="EMBL/GenBank/DDBJ databases">
        <title>A chromosomal-level reference genome of Carpinus fangiana (Coryloideae, Betulaceae).</title>
        <authorList>
            <person name="Yang X."/>
            <person name="Wang Z."/>
            <person name="Zhang L."/>
            <person name="Hao G."/>
            <person name="Liu J."/>
            <person name="Yang Y."/>
        </authorList>
    </citation>
    <scope>NUCLEOTIDE SEQUENCE [LARGE SCALE GENOMIC DNA]</scope>
    <source>
        <strain evidence="9">Cfa_2016G</strain>
        <tissue evidence="9">Leaf</tissue>
    </source>
</reference>
<feature type="domain" description="CTLH" evidence="7">
    <location>
        <begin position="134"/>
        <end position="176"/>
    </location>
</feature>
<feature type="domain" description="RING-Gid-type" evidence="8">
    <location>
        <begin position="302"/>
        <end position="343"/>
    </location>
</feature>
<dbReference type="GO" id="GO:0005634">
    <property type="term" value="C:nucleus"/>
    <property type="evidence" value="ECO:0007669"/>
    <property type="project" value="TreeGrafter"/>
</dbReference>
<dbReference type="InterPro" id="IPR044063">
    <property type="entry name" value="ZF_RING_GID"/>
</dbReference>
<comment type="subcellular location">
    <subcellularLocation>
        <location evidence="1">Cytoplasm</location>
    </subcellularLocation>
</comment>
<evidence type="ECO:0000256" key="1">
    <source>
        <dbReference type="ARBA" id="ARBA00004496"/>
    </source>
</evidence>
<keyword evidence="3" id="KW-0479">Metal-binding</keyword>
<evidence type="ECO:0008006" key="11">
    <source>
        <dbReference type="Google" id="ProtNLM"/>
    </source>
</evidence>
<evidence type="ECO:0000256" key="3">
    <source>
        <dbReference type="ARBA" id="ARBA00022723"/>
    </source>
</evidence>
<evidence type="ECO:0000256" key="6">
    <source>
        <dbReference type="PROSITE-ProRule" id="PRU01215"/>
    </source>
</evidence>
<dbReference type="Pfam" id="PF13445">
    <property type="entry name" value="zf-RING_UBOX"/>
    <property type="match status" value="1"/>
</dbReference>
<dbReference type="GO" id="GO:0034657">
    <property type="term" value="C:GID complex"/>
    <property type="evidence" value="ECO:0007669"/>
    <property type="project" value="TreeGrafter"/>
</dbReference>
<evidence type="ECO:0000256" key="4">
    <source>
        <dbReference type="ARBA" id="ARBA00022771"/>
    </source>
</evidence>
<dbReference type="PROSITE" id="PS51867">
    <property type="entry name" value="ZF_RING_GID"/>
    <property type="match status" value="1"/>
</dbReference>
<organism evidence="9 10">
    <name type="scientific">Carpinus fangiana</name>
    <dbReference type="NCBI Taxonomy" id="176857"/>
    <lineage>
        <taxon>Eukaryota</taxon>
        <taxon>Viridiplantae</taxon>
        <taxon>Streptophyta</taxon>
        <taxon>Embryophyta</taxon>
        <taxon>Tracheophyta</taxon>
        <taxon>Spermatophyta</taxon>
        <taxon>Magnoliopsida</taxon>
        <taxon>eudicotyledons</taxon>
        <taxon>Gunneridae</taxon>
        <taxon>Pentapetalae</taxon>
        <taxon>rosids</taxon>
        <taxon>fabids</taxon>
        <taxon>Fagales</taxon>
        <taxon>Betulaceae</taxon>
        <taxon>Carpinus</taxon>
    </lineage>
</organism>
<dbReference type="InterPro" id="IPR006594">
    <property type="entry name" value="LisH"/>
</dbReference>
<dbReference type="SMART" id="SM00667">
    <property type="entry name" value="LisH"/>
    <property type="match status" value="1"/>
</dbReference>
<feature type="zinc finger region" description="RING-Gid-type" evidence="6">
    <location>
        <begin position="302"/>
        <end position="343"/>
    </location>
</feature>
<dbReference type="Proteomes" id="UP000327013">
    <property type="component" value="Unassembled WGS sequence"/>
</dbReference>
<dbReference type="Pfam" id="PF10607">
    <property type="entry name" value="CTLH"/>
    <property type="match status" value="1"/>
</dbReference>
<dbReference type="PROSITE" id="PS50897">
    <property type="entry name" value="CTLH"/>
    <property type="match status" value="1"/>
</dbReference>
<evidence type="ECO:0000313" key="9">
    <source>
        <dbReference type="EMBL" id="KAB8338836.1"/>
    </source>
</evidence>
<dbReference type="EMBL" id="VIBQ01000010">
    <property type="protein sequence ID" value="KAB8338836.1"/>
    <property type="molecule type" value="Genomic_DNA"/>
</dbReference>
<accession>A0A5N6KQA6</accession>
<evidence type="ECO:0000256" key="5">
    <source>
        <dbReference type="ARBA" id="ARBA00022833"/>
    </source>
</evidence>
<dbReference type="GO" id="GO:0043161">
    <property type="term" value="P:proteasome-mediated ubiquitin-dependent protein catabolic process"/>
    <property type="evidence" value="ECO:0007669"/>
    <property type="project" value="InterPro"/>
</dbReference>
<dbReference type="InterPro" id="IPR024964">
    <property type="entry name" value="CTLH/CRA"/>
</dbReference>
<dbReference type="PANTHER" id="PTHR12170">
    <property type="entry name" value="MACROPHAGE ERYTHROBLAST ATTACHER-RELATED"/>
    <property type="match status" value="1"/>
</dbReference>
<dbReference type="InterPro" id="IPR013083">
    <property type="entry name" value="Znf_RING/FYVE/PHD"/>
</dbReference>
<dbReference type="InterPro" id="IPR045098">
    <property type="entry name" value="Fyv10_fam"/>
</dbReference>
<dbReference type="PANTHER" id="PTHR12170:SF3">
    <property type="entry name" value="GH10162P"/>
    <property type="match status" value="1"/>
</dbReference>
<dbReference type="Gene3D" id="3.30.40.10">
    <property type="entry name" value="Zinc/RING finger domain, C3HC4 (zinc finger)"/>
    <property type="match status" value="1"/>
</dbReference>
<evidence type="ECO:0000259" key="7">
    <source>
        <dbReference type="PROSITE" id="PS50897"/>
    </source>
</evidence>
<dbReference type="InterPro" id="IPR027370">
    <property type="entry name" value="Znf-RING_euk"/>
</dbReference>
<dbReference type="InterPro" id="IPR006595">
    <property type="entry name" value="CTLH_C"/>
</dbReference>
<evidence type="ECO:0000313" key="10">
    <source>
        <dbReference type="Proteomes" id="UP000327013"/>
    </source>
</evidence>
<name>A0A5N6KQA6_9ROSI</name>
<dbReference type="InterPro" id="IPR037683">
    <property type="entry name" value="Rmd5_dRing"/>
</dbReference>
<comment type="caution">
    <text evidence="9">The sequence shown here is derived from an EMBL/GenBank/DDBJ whole genome shotgun (WGS) entry which is preliminary data.</text>
</comment>
<protein>
    <recommendedName>
        <fullName evidence="11">RING-Gid-type domain-containing protein</fullName>
    </recommendedName>
</protein>
<dbReference type="OrthoDB" id="1933281at2759"/>
<dbReference type="GO" id="GO:0061630">
    <property type="term" value="F:ubiquitin protein ligase activity"/>
    <property type="evidence" value="ECO:0007669"/>
    <property type="project" value="InterPro"/>
</dbReference>
<keyword evidence="10" id="KW-1185">Reference proteome</keyword>
<keyword evidence="5" id="KW-0862">Zinc</keyword>
<dbReference type="CDD" id="cd16652">
    <property type="entry name" value="dRING_Rmd5p-like"/>
    <property type="match status" value="1"/>
</dbReference>
<keyword evidence="2" id="KW-0963">Cytoplasm</keyword>
<proteinExistence type="predicted"/>
<dbReference type="GO" id="GO:0008270">
    <property type="term" value="F:zinc ion binding"/>
    <property type="evidence" value="ECO:0007669"/>
    <property type="project" value="UniProtKB-KW"/>
</dbReference>
<gene>
    <name evidence="9" type="ORF">FH972_021780</name>
</gene>